<dbReference type="EMBL" id="JARJCN010000045">
    <property type="protein sequence ID" value="KAJ7082407.1"/>
    <property type="molecule type" value="Genomic_DNA"/>
</dbReference>
<accession>A0AAD6TZ11</accession>
<dbReference type="AlphaFoldDB" id="A0AAD6TZ11"/>
<dbReference type="Proteomes" id="UP001222325">
    <property type="component" value="Unassembled WGS sequence"/>
</dbReference>
<dbReference type="CDD" id="cd18186">
    <property type="entry name" value="BTB_POZ_ZBTB_KLHL-like"/>
    <property type="match status" value="1"/>
</dbReference>
<dbReference type="InterPro" id="IPR000210">
    <property type="entry name" value="BTB/POZ_dom"/>
</dbReference>
<feature type="region of interest" description="Disordered" evidence="1">
    <location>
        <begin position="14"/>
        <end position="55"/>
    </location>
</feature>
<evidence type="ECO:0000313" key="3">
    <source>
        <dbReference type="EMBL" id="KAJ7082407.1"/>
    </source>
</evidence>
<comment type="caution">
    <text evidence="3">The sequence shown here is derived from an EMBL/GenBank/DDBJ whole genome shotgun (WGS) entry which is preliminary data.</text>
</comment>
<name>A0AAD6TZ11_9AGAR</name>
<evidence type="ECO:0000313" key="4">
    <source>
        <dbReference type="Proteomes" id="UP001222325"/>
    </source>
</evidence>
<gene>
    <name evidence="3" type="ORF">B0H15DRAFT_852865</name>
</gene>
<reference evidence="3" key="1">
    <citation type="submission" date="2023-03" db="EMBL/GenBank/DDBJ databases">
        <title>Massive genome expansion in bonnet fungi (Mycena s.s.) driven by repeated elements and novel gene families across ecological guilds.</title>
        <authorList>
            <consortium name="Lawrence Berkeley National Laboratory"/>
            <person name="Harder C.B."/>
            <person name="Miyauchi S."/>
            <person name="Viragh M."/>
            <person name="Kuo A."/>
            <person name="Thoen E."/>
            <person name="Andreopoulos B."/>
            <person name="Lu D."/>
            <person name="Skrede I."/>
            <person name="Drula E."/>
            <person name="Henrissat B."/>
            <person name="Morin E."/>
            <person name="Kohler A."/>
            <person name="Barry K."/>
            <person name="LaButti K."/>
            <person name="Morin E."/>
            <person name="Salamov A."/>
            <person name="Lipzen A."/>
            <person name="Mereny Z."/>
            <person name="Hegedus B."/>
            <person name="Baldrian P."/>
            <person name="Stursova M."/>
            <person name="Weitz H."/>
            <person name="Taylor A."/>
            <person name="Grigoriev I.V."/>
            <person name="Nagy L.G."/>
            <person name="Martin F."/>
            <person name="Kauserud H."/>
        </authorList>
    </citation>
    <scope>NUCLEOTIDE SEQUENCE</scope>
    <source>
        <strain evidence="3">CBHHK173m</strain>
    </source>
</reference>
<organism evidence="3 4">
    <name type="scientific">Mycena belliarum</name>
    <dbReference type="NCBI Taxonomy" id="1033014"/>
    <lineage>
        <taxon>Eukaryota</taxon>
        <taxon>Fungi</taxon>
        <taxon>Dikarya</taxon>
        <taxon>Basidiomycota</taxon>
        <taxon>Agaricomycotina</taxon>
        <taxon>Agaricomycetes</taxon>
        <taxon>Agaricomycetidae</taxon>
        <taxon>Agaricales</taxon>
        <taxon>Marasmiineae</taxon>
        <taxon>Mycenaceae</taxon>
        <taxon>Mycena</taxon>
    </lineage>
</organism>
<dbReference type="InterPro" id="IPR011333">
    <property type="entry name" value="SKP1/BTB/POZ_sf"/>
</dbReference>
<dbReference type="Gene3D" id="3.30.710.10">
    <property type="entry name" value="Potassium Channel Kv1.1, Chain A"/>
    <property type="match status" value="1"/>
</dbReference>
<feature type="domain" description="BTB" evidence="2">
    <location>
        <begin position="71"/>
        <end position="149"/>
    </location>
</feature>
<proteinExistence type="predicted"/>
<keyword evidence="4" id="KW-1185">Reference proteome</keyword>
<sequence length="381" mass="41873">MESSIVTRSVLRAARKSGSGEGLELLSPALSTKRKLEAPEPTIDAGPSSSKRTKSASQTFAKHSRFWALDGNVVLQFGAVAFKLHRSRLSTQSVWFEKLFERRAGRVEPLEADEENIADVVVDDLDSCDVYDLQPLASMEDFEALLTAMEDAIEFCYNGPRFLTASAILRAATTFKFSKFQAFARTYLLGQFSADIGNLTAIPVPNPTAAILLGRKWNLPGILKRAFYELLRSAPHDPDDEEEDEHGTAPAHRLEGLAVSDVIRLADAQKHLAAAWLAILPSGAQADGCPAKATCGAQKHGVRWAVLGGRDDLLQTFQRDPLRGIDALCKVRWAKMYGFCTTCAEEQKAALAARKEELWDEMDRWFAIPVESDDEGEGDTA</sequence>
<dbReference type="PROSITE" id="PS50097">
    <property type="entry name" value="BTB"/>
    <property type="match status" value="1"/>
</dbReference>
<evidence type="ECO:0000259" key="2">
    <source>
        <dbReference type="PROSITE" id="PS50097"/>
    </source>
</evidence>
<protein>
    <recommendedName>
        <fullName evidence="2">BTB domain-containing protein</fullName>
    </recommendedName>
</protein>
<evidence type="ECO:0000256" key="1">
    <source>
        <dbReference type="SAM" id="MobiDB-lite"/>
    </source>
</evidence>